<sequence length="676" mass="74521">MVAEPLRPGMLMLHDESLDSLEPSSAHDIPPPAKDTTAITSGAETLPAASPIDSGNTTVLHDAPATPQPDSPSLISGHPSSLVDTRTLKDARPLSLRPLGEARRKKHLDWLDIVSVAVAILCLLISIIAVSPRWPTIPWRLGLKRQLQVLGLVLSIMNQCLRVVAPKAFLMTEAKVGNSYLQNYDAILRNSIFLSHTGFVWRAILLALIALPTGLSVAYKEFIEGSGSLDLLDTGGYYGMTGPGGLSGVGQHIGVSLMVNASLPFILASSNDSVPPPSTDHAYGFNTLLLSDNRTAFLDAPMPDYVSSIQKNLSAGETWTVEAMVTATIAKYNDTAERHRNDTFFWDYYINEQYRGTGSIFKADLYNQHEVDLLVNNFQDQNASWCFLALAYTDTYINRTAEFQATALQFNVRRDLCRGTWLISNDSIQLTDGACDEAPLDDNAQKMFTNTTLTFATYYLPLLSEYLGPFAMSRNESQWLFPTLTTVVGGMYWSRMTGANGYYSWGPDPSVDVPPSNANKSKRSDVYYYVPDHIRSTRPTMHATWVLYFVLTVQPFLTVAAFVAALSYYQAPLDSGFGMIAILAGVRLETLKLLWGASMSGKTSGPVRMKIAVDDPVTTTGKSAPPQIEYIIGGEGENESLSHALRYRDPYFANKLHRMQNRLGRSGTQYEMLSRR</sequence>
<proteinExistence type="predicted"/>
<evidence type="ECO:0000256" key="2">
    <source>
        <dbReference type="SAM" id="Phobius"/>
    </source>
</evidence>
<dbReference type="Proteomes" id="UP000664203">
    <property type="component" value="Unassembled WGS sequence"/>
</dbReference>
<feature type="transmembrane region" description="Helical" evidence="2">
    <location>
        <begin position="199"/>
        <end position="219"/>
    </location>
</feature>
<accession>A0A8H3I5Y0</accession>
<feature type="transmembrane region" description="Helical" evidence="2">
    <location>
        <begin position="575"/>
        <end position="595"/>
    </location>
</feature>
<protein>
    <submittedName>
        <fullName evidence="3">Uncharacterized protein</fullName>
    </submittedName>
</protein>
<comment type="caution">
    <text evidence="3">The sequence shown here is derived from an EMBL/GenBank/DDBJ whole genome shotgun (WGS) entry which is preliminary data.</text>
</comment>
<keyword evidence="4" id="KW-1185">Reference proteome</keyword>
<gene>
    <name evidence="3" type="ORF">ALECFALPRED_001933</name>
</gene>
<organism evidence="3 4">
    <name type="scientific">Alectoria fallacina</name>
    <dbReference type="NCBI Taxonomy" id="1903189"/>
    <lineage>
        <taxon>Eukaryota</taxon>
        <taxon>Fungi</taxon>
        <taxon>Dikarya</taxon>
        <taxon>Ascomycota</taxon>
        <taxon>Pezizomycotina</taxon>
        <taxon>Lecanoromycetes</taxon>
        <taxon>OSLEUM clade</taxon>
        <taxon>Lecanoromycetidae</taxon>
        <taxon>Lecanorales</taxon>
        <taxon>Lecanorineae</taxon>
        <taxon>Parmeliaceae</taxon>
        <taxon>Alectoria</taxon>
    </lineage>
</organism>
<dbReference type="AlphaFoldDB" id="A0A8H3I5Y0"/>
<keyword evidence="2" id="KW-1133">Transmembrane helix</keyword>
<evidence type="ECO:0000313" key="4">
    <source>
        <dbReference type="Proteomes" id="UP000664203"/>
    </source>
</evidence>
<feature type="transmembrane region" description="Helical" evidence="2">
    <location>
        <begin position="110"/>
        <end position="130"/>
    </location>
</feature>
<keyword evidence="2" id="KW-0812">Transmembrane</keyword>
<dbReference type="EMBL" id="CAJPDR010000015">
    <property type="protein sequence ID" value="CAF9905993.1"/>
    <property type="molecule type" value="Genomic_DNA"/>
</dbReference>
<keyword evidence="2" id="KW-0472">Membrane</keyword>
<dbReference type="OrthoDB" id="5420013at2759"/>
<evidence type="ECO:0000256" key="1">
    <source>
        <dbReference type="SAM" id="MobiDB-lite"/>
    </source>
</evidence>
<reference evidence="3" key="1">
    <citation type="submission" date="2021-03" db="EMBL/GenBank/DDBJ databases">
        <authorList>
            <person name="Tagirdzhanova G."/>
        </authorList>
    </citation>
    <scope>NUCLEOTIDE SEQUENCE</scope>
</reference>
<name>A0A8H3I5Y0_9LECA</name>
<evidence type="ECO:0000313" key="3">
    <source>
        <dbReference type="EMBL" id="CAF9905993.1"/>
    </source>
</evidence>
<feature type="region of interest" description="Disordered" evidence="1">
    <location>
        <begin position="16"/>
        <end position="79"/>
    </location>
</feature>
<feature type="transmembrane region" description="Helical" evidence="2">
    <location>
        <begin position="545"/>
        <end position="569"/>
    </location>
</feature>